<dbReference type="Proteomes" id="UP000318538">
    <property type="component" value="Chromosome"/>
</dbReference>
<dbReference type="SUPFAM" id="SSF50998">
    <property type="entry name" value="Quinoprotein alcohol dehydrogenase-like"/>
    <property type="match status" value="1"/>
</dbReference>
<feature type="signal peptide" evidence="1">
    <location>
        <begin position="1"/>
        <end position="17"/>
    </location>
</feature>
<dbReference type="KEGG" id="rlc:K227x_17090"/>
<dbReference type="PANTHER" id="PTHR34512:SF30">
    <property type="entry name" value="OUTER MEMBRANE PROTEIN ASSEMBLY FACTOR BAMB"/>
    <property type="match status" value="1"/>
</dbReference>
<evidence type="ECO:0000259" key="2">
    <source>
        <dbReference type="Pfam" id="PF13360"/>
    </source>
</evidence>
<dbReference type="Pfam" id="PF13360">
    <property type="entry name" value="PQQ_2"/>
    <property type="match status" value="1"/>
</dbReference>
<name>A0A517N862_9BACT</name>
<protein>
    <submittedName>
        <fullName evidence="3">Outer membrane protein assembly factor BamB</fullName>
    </submittedName>
</protein>
<proteinExistence type="predicted"/>
<accession>A0A517N862</accession>
<evidence type="ECO:0000256" key="1">
    <source>
        <dbReference type="SAM" id="SignalP"/>
    </source>
</evidence>
<keyword evidence="4" id="KW-1185">Reference proteome</keyword>
<organism evidence="3 4">
    <name type="scientific">Rubripirellula lacrimiformis</name>
    <dbReference type="NCBI Taxonomy" id="1930273"/>
    <lineage>
        <taxon>Bacteria</taxon>
        <taxon>Pseudomonadati</taxon>
        <taxon>Planctomycetota</taxon>
        <taxon>Planctomycetia</taxon>
        <taxon>Pirellulales</taxon>
        <taxon>Pirellulaceae</taxon>
        <taxon>Rubripirellula</taxon>
    </lineage>
</organism>
<keyword evidence="1" id="KW-0732">Signal</keyword>
<feature type="chain" id="PRO_5022200062" evidence="1">
    <location>
        <begin position="18"/>
        <end position="399"/>
    </location>
</feature>
<feature type="domain" description="Pyrrolo-quinoline quinone repeat" evidence="2">
    <location>
        <begin position="263"/>
        <end position="355"/>
    </location>
</feature>
<dbReference type="EMBL" id="CP036525">
    <property type="protein sequence ID" value="QDT03327.1"/>
    <property type="molecule type" value="Genomic_DNA"/>
</dbReference>
<evidence type="ECO:0000313" key="4">
    <source>
        <dbReference type="Proteomes" id="UP000318538"/>
    </source>
</evidence>
<dbReference type="InterPro" id="IPR015943">
    <property type="entry name" value="WD40/YVTN_repeat-like_dom_sf"/>
</dbReference>
<dbReference type="AlphaFoldDB" id="A0A517N862"/>
<gene>
    <name evidence="3" type="primary">bamB_2</name>
    <name evidence="3" type="ORF">K227x_17090</name>
</gene>
<dbReference type="Gene3D" id="2.130.10.10">
    <property type="entry name" value="YVTN repeat-like/Quinoprotein amine dehydrogenase"/>
    <property type="match status" value="1"/>
</dbReference>
<dbReference type="InterPro" id="IPR002372">
    <property type="entry name" value="PQQ_rpt_dom"/>
</dbReference>
<dbReference type="PANTHER" id="PTHR34512">
    <property type="entry name" value="CELL SURFACE PROTEIN"/>
    <property type="match status" value="1"/>
</dbReference>
<evidence type="ECO:0000313" key="3">
    <source>
        <dbReference type="EMBL" id="QDT03327.1"/>
    </source>
</evidence>
<dbReference type="InterPro" id="IPR011047">
    <property type="entry name" value="Quinoprotein_ADH-like_sf"/>
</dbReference>
<sequence length="399" mass="43653" precursor="true">MRCATLFLLFVASASWADDATIIWSVPGMVTSDVAIAFPIARSPVVVNERLVVTVFPPNCLLGSDDRFGKRLWIFPWDNAPFDGTYEYGRYSTRRAPRRWGNRSTSFATNDTNSILACVDSESGTMFAFDLEHEGRVIWRAFGAASDDDSLGSLRSLGPPCIIGDRAFCLATSTQDFLLIDLDLNSGRSRSQTRLSAARPTHRTVQFSPLAAGARLICPCPTNELVAVVNTGRDIEWRAVHQKPLTSMFRTNVDDRFIVTLCDGVATCFDLGSGSQIWSRQGLGLNPFVRSGNTQILGSDEQLVAIDIPTGNERWNAVMDSGTHIAANGTMHNGNLLLPLTNETIQSMDANTGDRTGVIGSTRRLGHLFSMQGFVYSLTQSDLVKLEIADHPVPSKAEQ</sequence>
<reference evidence="3 4" key="1">
    <citation type="submission" date="2019-02" db="EMBL/GenBank/DDBJ databases">
        <title>Deep-cultivation of Planctomycetes and their phenomic and genomic characterization uncovers novel biology.</title>
        <authorList>
            <person name="Wiegand S."/>
            <person name="Jogler M."/>
            <person name="Boedeker C."/>
            <person name="Pinto D."/>
            <person name="Vollmers J."/>
            <person name="Rivas-Marin E."/>
            <person name="Kohn T."/>
            <person name="Peeters S.H."/>
            <person name="Heuer A."/>
            <person name="Rast P."/>
            <person name="Oberbeckmann S."/>
            <person name="Bunk B."/>
            <person name="Jeske O."/>
            <person name="Meyerdierks A."/>
            <person name="Storesund J.E."/>
            <person name="Kallscheuer N."/>
            <person name="Luecker S."/>
            <person name="Lage O.M."/>
            <person name="Pohl T."/>
            <person name="Merkel B.J."/>
            <person name="Hornburger P."/>
            <person name="Mueller R.-W."/>
            <person name="Bruemmer F."/>
            <person name="Labrenz M."/>
            <person name="Spormann A.M."/>
            <person name="Op den Camp H."/>
            <person name="Overmann J."/>
            <person name="Amann R."/>
            <person name="Jetten M.S.M."/>
            <person name="Mascher T."/>
            <person name="Medema M.H."/>
            <person name="Devos D.P."/>
            <person name="Kaster A.-K."/>
            <person name="Ovreas L."/>
            <person name="Rohde M."/>
            <person name="Galperin M.Y."/>
            <person name="Jogler C."/>
        </authorList>
    </citation>
    <scope>NUCLEOTIDE SEQUENCE [LARGE SCALE GENOMIC DNA]</scope>
    <source>
        <strain evidence="3 4">K22_7</strain>
    </source>
</reference>